<protein>
    <submittedName>
        <fullName evidence="6">TraR/DksA family transcriptional regulator</fullName>
    </submittedName>
</protein>
<evidence type="ECO:0000256" key="3">
    <source>
        <dbReference type="ARBA" id="ARBA00022833"/>
    </source>
</evidence>
<dbReference type="EMBL" id="JAFMOY010000117">
    <property type="protein sequence ID" value="MBU9844811.1"/>
    <property type="molecule type" value="Genomic_DNA"/>
</dbReference>
<evidence type="ECO:0000313" key="6">
    <source>
        <dbReference type="EMBL" id="MBU9844811.1"/>
    </source>
</evidence>
<dbReference type="NCBIfam" id="TIGR02419">
    <property type="entry name" value="C4_traR_proteo"/>
    <property type="match status" value="1"/>
</dbReference>
<dbReference type="RefSeq" id="WP_217148620.1">
    <property type="nucleotide sequence ID" value="NZ_JAFMOY010000117.1"/>
</dbReference>
<dbReference type="PROSITE" id="PS51128">
    <property type="entry name" value="ZF_DKSA_2"/>
    <property type="match status" value="1"/>
</dbReference>
<dbReference type="PANTHER" id="PTHR38777:SF1">
    <property type="entry name" value="DNAK SUPPRESSOR PROTEIN"/>
    <property type="match status" value="1"/>
</dbReference>
<keyword evidence="2" id="KW-0863">Zinc-finger</keyword>
<evidence type="ECO:0000313" key="7">
    <source>
        <dbReference type="Proteomes" id="UP000739284"/>
    </source>
</evidence>
<comment type="caution">
    <text evidence="6">The sequence shown here is derived from an EMBL/GenBank/DDBJ whole genome shotgun (WGS) entry which is preliminary data.</text>
</comment>
<dbReference type="Pfam" id="PF01258">
    <property type="entry name" value="zf-dskA_traR"/>
    <property type="match status" value="1"/>
</dbReference>
<organism evidence="6 7">
    <name type="scientific">Rahnella ecdela</name>
    <dbReference type="NCBI Taxonomy" id="2816250"/>
    <lineage>
        <taxon>Bacteria</taxon>
        <taxon>Pseudomonadati</taxon>
        <taxon>Pseudomonadota</taxon>
        <taxon>Gammaproteobacteria</taxon>
        <taxon>Enterobacterales</taxon>
        <taxon>Yersiniaceae</taxon>
        <taxon>Rahnella</taxon>
    </lineage>
</organism>
<name>A0ABS6LCZ3_9GAMM</name>
<gene>
    <name evidence="6" type="ORF">J1784_07285</name>
</gene>
<evidence type="ECO:0000259" key="5">
    <source>
        <dbReference type="Pfam" id="PF01258"/>
    </source>
</evidence>
<keyword evidence="1" id="KW-0479">Metal-binding</keyword>
<dbReference type="InterPro" id="IPR012783">
    <property type="entry name" value="Znf_C4_TraR"/>
</dbReference>
<keyword evidence="3" id="KW-0862">Zinc</keyword>
<evidence type="ECO:0000256" key="2">
    <source>
        <dbReference type="ARBA" id="ARBA00022771"/>
    </source>
</evidence>
<dbReference type="PROSITE" id="PS01102">
    <property type="entry name" value="ZF_DKSA_1"/>
    <property type="match status" value="1"/>
</dbReference>
<reference evidence="6 7" key="1">
    <citation type="submission" date="2021-03" db="EMBL/GenBank/DDBJ databases">
        <title>Five novel Rahnella species.</title>
        <authorList>
            <person name="Brady C."/>
            <person name="Asselin J."/>
            <person name="Beer S."/>
            <person name="Bruberg M.B."/>
            <person name="Crampton B."/>
            <person name="Venter S."/>
            <person name="Arnold D."/>
            <person name="Denman S."/>
        </authorList>
    </citation>
    <scope>NUCLEOTIDE SEQUENCE [LARGE SCALE GENOMIC DNA]</scope>
    <source>
        <strain evidence="6 7">FRB 231</strain>
    </source>
</reference>
<dbReference type="PANTHER" id="PTHR38777">
    <property type="entry name" value="FELS-2 PROPHAGE PROTEIN"/>
    <property type="match status" value="1"/>
</dbReference>
<dbReference type="InterPro" id="IPR020458">
    <property type="entry name" value="Znf_DskA_TraR_CS"/>
</dbReference>
<keyword evidence="7" id="KW-1185">Reference proteome</keyword>
<feature type="zinc finger region" description="dksA C4-type" evidence="4">
    <location>
        <begin position="37"/>
        <end position="61"/>
    </location>
</feature>
<evidence type="ECO:0000256" key="1">
    <source>
        <dbReference type="ARBA" id="ARBA00022723"/>
    </source>
</evidence>
<proteinExistence type="predicted"/>
<sequence length="76" mass="8514">MADKVDEAQAFLQYQTDIQISNIRKTVKTTTPSLFECENCGAEIPLKRRIAVPGASLCVECQRIAEIKNKHVSTDF</sequence>
<dbReference type="InterPro" id="IPR000962">
    <property type="entry name" value="Znf_DskA_TraR"/>
</dbReference>
<dbReference type="Proteomes" id="UP000739284">
    <property type="component" value="Unassembled WGS sequence"/>
</dbReference>
<evidence type="ECO:0000256" key="4">
    <source>
        <dbReference type="PROSITE-ProRule" id="PRU00510"/>
    </source>
</evidence>
<accession>A0ABS6LCZ3</accession>
<feature type="domain" description="Zinc finger DksA/TraR C4-type" evidence="5">
    <location>
        <begin position="37"/>
        <end position="66"/>
    </location>
</feature>